<gene>
    <name evidence="2" type="ORF">DIC32_00125</name>
</gene>
<evidence type="ECO:0000313" key="3">
    <source>
        <dbReference type="Proteomes" id="UP000262257"/>
    </source>
</evidence>
<sequence>MADSTVDGYIPSSGAVQNDQELEDIFQGLIVGVTSLPGAMVRPRWQNDPPPLPGIDKNWCAFGVKHTRSDDGPYFQQNEDDMDSIRHESIEVFLSFYGPQGQHFANLFKDGLGIPQNIAQIRAYKIKFTGCGEILTAPDFLNNQYVHRYDMTATFNRQVKRSFASKPFESFQKINFKRN</sequence>
<proteinExistence type="predicted"/>
<comment type="caution">
    <text evidence="2">The sequence shown here is derived from an EMBL/GenBank/DDBJ whole genome shotgun (WGS) entry which is preliminary data.</text>
</comment>
<dbReference type="Pfam" id="PF23961">
    <property type="entry name" value="Phage_tail_terminator_9"/>
    <property type="match status" value="1"/>
</dbReference>
<dbReference type="Proteomes" id="UP000262257">
    <property type="component" value="Unassembled WGS sequence"/>
</dbReference>
<evidence type="ECO:0000259" key="1">
    <source>
        <dbReference type="Pfam" id="PF23961"/>
    </source>
</evidence>
<reference evidence="2 3" key="1">
    <citation type="journal article" date="2018" name="Nat. Biotechnol.">
        <title>A standardized bacterial taxonomy based on genome phylogeny substantially revises the tree of life.</title>
        <authorList>
            <person name="Parks D.H."/>
            <person name="Chuvochina M."/>
            <person name="Waite D.W."/>
            <person name="Rinke C."/>
            <person name="Skarshewski A."/>
            <person name="Chaumeil P.A."/>
            <person name="Hugenholtz P."/>
        </authorList>
    </citation>
    <scope>NUCLEOTIDE SEQUENCE [LARGE SCALE GENOMIC DNA]</scope>
    <source>
        <strain evidence="2">UBA10045</strain>
    </source>
</reference>
<evidence type="ECO:0000313" key="2">
    <source>
        <dbReference type="EMBL" id="HCM30274.1"/>
    </source>
</evidence>
<dbReference type="InterPro" id="IPR057087">
    <property type="entry name" value="Gp12-like"/>
</dbReference>
<organism evidence="2 3">
    <name type="scientific">Acinetobacter radioresistens</name>
    <dbReference type="NCBI Taxonomy" id="40216"/>
    <lineage>
        <taxon>Bacteria</taxon>
        <taxon>Pseudomonadati</taxon>
        <taxon>Pseudomonadota</taxon>
        <taxon>Gammaproteobacteria</taxon>
        <taxon>Moraxellales</taxon>
        <taxon>Moraxellaceae</taxon>
        <taxon>Acinetobacter</taxon>
    </lineage>
</organism>
<dbReference type="EMBL" id="DPXL01000003">
    <property type="protein sequence ID" value="HCM30274.1"/>
    <property type="molecule type" value="Genomic_DNA"/>
</dbReference>
<feature type="domain" description="Phage neck terminator protein gp12-like" evidence="1">
    <location>
        <begin position="20"/>
        <end position="163"/>
    </location>
</feature>
<accession>A0A3D3FY09</accession>
<protein>
    <recommendedName>
        <fullName evidence="1">Phage neck terminator protein gp12-like domain-containing protein</fullName>
    </recommendedName>
</protein>
<dbReference type="AlphaFoldDB" id="A0A3D3FY09"/>
<name>A0A3D3FY09_ACIRA</name>